<evidence type="ECO:0000313" key="2">
    <source>
        <dbReference type="EMBL" id="KAL3767062.1"/>
    </source>
</evidence>
<protein>
    <submittedName>
        <fullName evidence="2">Uncharacterized protein</fullName>
    </submittedName>
</protein>
<evidence type="ECO:0000256" key="1">
    <source>
        <dbReference type="SAM" id="MobiDB-lite"/>
    </source>
</evidence>
<dbReference type="AlphaFoldDB" id="A0ABD3MXT9"/>
<proteinExistence type="predicted"/>
<dbReference type="Proteomes" id="UP001530293">
    <property type="component" value="Unassembled WGS sequence"/>
</dbReference>
<accession>A0ABD3MXT9</accession>
<sequence length="440" mass="49456">MWSKKHANIDIEAQPSSDGGRRGTAVDILKNDVIAVVTDASPSSPIQSSGRPIPDTDEGVVSSSSSNDDKQINIMNASIVPYENHEIDTTTTTPVKSSTENNSPPVIEDDEGVWVGIGCGEAFTLNTTACSESPLESYLGKHSNHHRRSHHHTTTIPKAIDFQKFESDNLPRVDEDRISNIGSDLLQKKPFAGERIIGSESVAELSTDLSIMEHSIASVVTKEGCIDLAKRFEKMEHILMERAGETSRSDALRALAQATQKQSKRADLLKKKLNKQEKKNDELNHLCQRLMEELTESKRAQSDMKVQMNELTRKSAGQRTELHRYKSQNKELKSKLDEMAMKVRKLEEENNKKSRLLLHSNSEKKSSTQLQKELDELRLESSRRANTDKATIEQLESEIAQMRANHATKENRSERKIQILMEIRSALEQQITLLEGHDES</sequence>
<feature type="compositionally biased region" description="Basic and acidic residues" evidence="1">
    <location>
        <begin position="361"/>
        <end position="370"/>
    </location>
</feature>
<organism evidence="2 3">
    <name type="scientific">Discostella pseudostelligera</name>
    <dbReference type="NCBI Taxonomy" id="259834"/>
    <lineage>
        <taxon>Eukaryota</taxon>
        <taxon>Sar</taxon>
        <taxon>Stramenopiles</taxon>
        <taxon>Ochrophyta</taxon>
        <taxon>Bacillariophyta</taxon>
        <taxon>Coscinodiscophyceae</taxon>
        <taxon>Thalassiosirophycidae</taxon>
        <taxon>Stephanodiscales</taxon>
        <taxon>Stephanodiscaceae</taxon>
        <taxon>Discostella</taxon>
    </lineage>
</organism>
<feature type="compositionally biased region" description="Polar residues" evidence="1">
    <location>
        <begin position="40"/>
        <end position="50"/>
    </location>
</feature>
<feature type="region of interest" description="Disordered" evidence="1">
    <location>
        <begin position="1"/>
        <end position="24"/>
    </location>
</feature>
<dbReference type="EMBL" id="JALLBG020000078">
    <property type="protein sequence ID" value="KAL3767062.1"/>
    <property type="molecule type" value="Genomic_DNA"/>
</dbReference>
<name>A0ABD3MXT9_9STRA</name>
<gene>
    <name evidence="2" type="ORF">ACHAWU_004560</name>
</gene>
<evidence type="ECO:0000313" key="3">
    <source>
        <dbReference type="Proteomes" id="UP001530293"/>
    </source>
</evidence>
<reference evidence="2 3" key="1">
    <citation type="submission" date="2024-10" db="EMBL/GenBank/DDBJ databases">
        <title>Updated reference genomes for cyclostephanoid diatoms.</title>
        <authorList>
            <person name="Roberts W.R."/>
            <person name="Alverson A.J."/>
        </authorList>
    </citation>
    <scope>NUCLEOTIDE SEQUENCE [LARGE SCALE GENOMIC DNA]</scope>
    <source>
        <strain evidence="2 3">AJA232-27</strain>
    </source>
</reference>
<feature type="region of interest" description="Disordered" evidence="1">
    <location>
        <begin position="346"/>
        <end position="370"/>
    </location>
</feature>
<keyword evidence="3" id="KW-1185">Reference proteome</keyword>
<comment type="caution">
    <text evidence="2">The sequence shown here is derived from an EMBL/GenBank/DDBJ whole genome shotgun (WGS) entry which is preliminary data.</text>
</comment>
<feature type="region of interest" description="Disordered" evidence="1">
    <location>
        <begin position="38"/>
        <end position="70"/>
    </location>
</feature>